<reference evidence="7" key="1">
    <citation type="submission" date="2022-07" db="EMBL/GenBank/DDBJ databases">
        <title>Genome Sequence of Physisporinus lineatus.</title>
        <authorList>
            <person name="Buettner E."/>
        </authorList>
    </citation>
    <scope>NUCLEOTIDE SEQUENCE</scope>
    <source>
        <strain evidence="7">VT162</strain>
    </source>
</reference>
<evidence type="ECO:0000256" key="1">
    <source>
        <dbReference type="ARBA" id="ARBA00004370"/>
    </source>
</evidence>
<proteinExistence type="predicted"/>
<evidence type="ECO:0000256" key="4">
    <source>
        <dbReference type="ARBA" id="ARBA00023136"/>
    </source>
</evidence>
<gene>
    <name evidence="7" type="ORF">NLI96_g10200</name>
</gene>
<name>A0AAD5UZ97_9APHY</name>
<feature type="coiled-coil region" evidence="5">
    <location>
        <begin position="79"/>
        <end position="148"/>
    </location>
</feature>
<dbReference type="Proteomes" id="UP001212997">
    <property type="component" value="Unassembled WGS sequence"/>
</dbReference>
<sequence>MLDAIALEPIRRVGNFIDSDGFAQMGKYAGLAFVVWLAWAVLNSGYLRVTVHRTSDAVGSISDLPHTVYVPPDAAPADLTELSDRLQKMEGALKALSLATERSRMHIEGNIRQNAEMSGMVGALEEAVRKEEKKAKDIESRLGKATKEGLSDLKGDLILLKARFDAQVQAARQEEAQAKPRYGGRGPAADEEARAKLRALEERVGSTEAGVKEALELGRNSATIAVGAAAGGAGSVSAWWNKLASGKPNGITIKSSDGQDLTNIISNMVDSAVAKTTKDDLAKPDYAMYSGGASVIPSLTSNTFEVRPASFVGRVIAGVTGSGHAVGRPPVTALHHELHIGYCWPFEGSKGQLGVKLAFPTVITEVTIDHIPRELATDPRSAPREMQLWGMLEGEDNVRKYTDWVWEKRGPIVVERVMKEVHGTIYMDDGDDEDDGPVHEDDFVGYPATLPRNPVYVKISEFVYNVHEERAVQTFPVREEIKKLGLDFGVVVLVVESNWGKEESTCLVSVEGAWGEVGWDSGAAWGGVCGEGGEGCGGSDVRVVKDVGVSSSSIRVAQDFLWIPLSLAHDNQ</sequence>
<evidence type="ECO:0000256" key="3">
    <source>
        <dbReference type="ARBA" id="ARBA00022989"/>
    </source>
</evidence>
<dbReference type="EMBL" id="JANAWD010000562">
    <property type="protein sequence ID" value="KAJ3477818.1"/>
    <property type="molecule type" value="Genomic_DNA"/>
</dbReference>
<evidence type="ECO:0000313" key="8">
    <source>
        <dbReference type="Proteomes" id="UP001212997"/>
    </source>
</evidence>
<organism evidence="7 8">
    <name type="scientific">Meripilus lineatus</name>
    <dbReference type="NCBI Taxonomy" id="2056292"/>
    <lineage>
        <taxon>Eukaryota</taxon>
        <taxon>Fungi</taxon>
        <taxon>Dikarya</taxon>
        <taxon>Basidiomycota</taxon>
        <taxon>Agaricomycotina</taxon>
        <taxon>Agaricomycetes</taxon>
        <taxon>Polyporales</taxon>
        <taxon>Meripilaceae</taxon>
        <taxon>Meripilus</taxon>
    </lineage>
</organism>
<dbReference type="InterPro" id="IPR045119">
    <property type="entry name" value="SUN1-5"/>
</dbReference>
<evidence type="ECO:0000256" key="5">
    <source>
        <dbReference type="SAM" id="Coils"/>
    </source>
</evidence>
<evidence type="ECO:0000259" key="6">
    <source>
        <dbReference type="PROSITE" id="PS51469"/>
    </source>
</evidence>
<dbReference type="GO" id="GO:0034993">
    <property type="term" value="C:meiotic nuclear membrane microtubule tethering complex"/>
    <property type="evidence" value="ECO:0007669"/>
    <property type="project" value="TreeGrafter"/>
</dbReference>
<dbReference type="PANTHER" id="PTHR12911">
    <property type="entry name" value="SAD1/UNC-84-LIKE PROTEIN-RELATED"/>
    <property type="match status" value="1"/>
</dbReference>
<dbReference type="InterPro" id="IPR012919">
    <property type="entry name" value="SUN_dom"/>
</dbReference>
<evidence type="ECO:0000256" key="2">
    <source>
        <dbReference type="ARBA" id="ARBA00022692"/>
    </source>
</evidence>
<accession>A0AAD5UZ97</accession>
<dbReference type="PANTHER" id="PTHR12911:SF8">
    <property type="entry name" value="KLAROID PROTEIN-RELATED"/>
    <property type="match status" value="1"/>
</dbReference>
<dbReference type="GO" id="GO:0043495">
    <property type="term" value="F:protein-membrane adaptor activity"/>
    <property type="evidence" value="ECO:0007669"/>
    <property type="project" value="TreeGrafter"/>
</dbReference>
<dbReference type="AlphaFoldDB" id="A0AAD5UZ97"/>
<dbReference type="Pfam" id="PF07738">
    <property type="entry name" value="Sad1_UNC"/>
    <property type="match status" value="1"/>
</dbReference>
<evidence type="ECO:0000313" key="7">
    <source>
        <dbReference type="EMBL" id="KAJ3477818.1"/>
    </source>
</evidence>
<keyword evidence="5" id="KW-0175">Coiled coil</keyword>
<keyword evidence="2" id="KW-0812">Transmembrane</keyword>
<protein>
    <recommendedName>
        <fullName evidence="6">SUN domain-containing protein</fullName>
    </recommendedName>
</protein>
<dbReference type="Gene3D" id="2.60.120.260">
    <property type="entry name" value="Galactose-binding domain-like"/>
    <property type="match status" value="1"/>
</dbReference>
<keyword evidence="4" id="KW-0472">Membrane</keyword>
<dbReference type="PROSITE" id="PS51469">
    <property type="entry name" value="SUN"/>
    <property type="match status" value="1"/>
</dbReference>
<comment type="caution">
    <text evidence="7">The sequence shown here is derived from an EMBL/GenBank/DDBJ whole genome shotgun (WGS) entry which is preliminary data.</text>
</comment>
<feature type="domain" description="SUN" evidence="6">
    <location>
        <begin position="292"/>
        <end position="517"/>
    </location>
</feature>
<keyword evidence="8" id="KW-1185">Reference proteome</keyword>
<keyword evidence="3" id="KW-1133">Transmembrane helix</keyword>
<comment type="subcellular location">
    <subcellularLocation>
        <location evidence="1">Membrane</location>
    </subcellularLocation>
</comment>